<proteinExistence type="predicted"/>
<name>A0A550JAK2_9BACT</name>
<gene>
    <name evidence="2" type="ORF">FL622_11700</name>
</gene>
<protein>
    <submittedName>
        <fullName evidence="2">Uncharacterized protein</fullName>
    </submittedName>
</protein>
<feature type="chain" id="PRO_5022230037" evidence="1">
    <location>
        <begin position="23"/>
        <end position="429"/>
    </location>
</feature>
<dbReference type="GO" id="GO:0005975">
    <property type="term" value="P:carbohydrate metabolic process"/>
    <property type="evidence" value="ECO:0007669"/>
    <property type="project" value="InterPro"/>
</dbReference>
<keyword evidence="1" id="KW-0732">Signal</keyword>
<feature type="signal peptide" evidence="1">
    <location>
        <begin position="1"/>
        <end position="22"/>
    </location>
</feature>
<keyword evidence="3" id="KW-1185">Reference proteome</keyword>
<evidence type="ECO:0000313" key="2">
    <source>
        <dbReference type="EMBL" id="TRO80289.1"/>
    </source>
</evidence>
<comment type="caution">
    <text evidence="2">The sequence shown here is derived from an EMBL/GenBank/DDBJ whole genome shotgun (WGS) entry which is preliminary data.</text>
</comment>
<dbReference type="Proteomes" id="UP000317155">
    <property type="component" value="Unassembled WGS sequence"/>
</dbReference>
<dbReference type="InterPro" id="IPR008928">
    <property type="entry name" value="6-hairpin_glycosidase_sf"/>
</dbReference>
<dbReference type="AlphaFoldDB" id="A0A550JAK2"/>
<dbReference type="EMBL" id="VJVV01000008">
    <property type="protein sequence ID" value="TRO80289.1"/>
    <property type="molecule type" value="Genomic_DNA"/>
</dbReference>
<dbReference type="RefSeq" id="WP_140396690.1">
    <property type="nucleotide sequence ID" value="NZ_FOJJ01000040.1"/>
</dbReference>
<evidence type="ECO:0000313" key="3">
    <source>
        <dbReference type="Proteomes" id="UP000317155"/>
    </source>
</evidence>
<evidence type="ECO:0000256" key="1">
    <source>
        <dbReference type="SAM" id="SignalP"/>
    </source>
</evidence>
<sequence length="429" mass="47022">MTKGFTALFLMLWLLCSGAAWAGEFADLERGLVRWLKANRDPGTGLPYSHVGDARFAGWTFTYDAAVTALAWLAVGEVSESRRIVDFYLRAPEVWRLGGVIEAVSFSEGRPVGRDWSVRSGANLWLGLAAGHLYRRTGEQAYLHLARKIADAALALQEKRRENANYGGIAMGPPGDPANPKDQHFNYDPALPRYADSYATEINLDAYALFGLLAAEPGGEIYRQGRAEVLDWLKRQGFNAVEKRFNRGFGDATVATDVQSWGVSALGREVLETFAPDAARALLAYVENHCQVRIPLDGKDWAEGVDFIHHAHATALGRKPLISPEWTFQLANAWQRLSADAASRGENEAARDFAEKRHHLLRQMTKLTVPVGNTLGFPYATLPDALLGHENRTPAAGNLSAVGVAYGLLALRGFDPLGEFPPPQKPEGD</sequence>
<organism evidence="2 3">
    <name type="scientific">Trichloromonas acetexigens</name>
    <dbReference type="NCBI Taxonomy" id="38815"/>
    <lineage>
        <taxon>Bacteria</taxon>
        <taxon>Pseudomonadati</taxon>
        <taxon>Thermodesulfobacteriota</taxon>
        <taxon>Desulfuromonadia</taxon>
        <taxon>Desulfuromonadales</taxon>
        <taxon>Trichloromonadaceae</taxon>
        <taxon>Trichloromonas</taxon>
    </lineage>
</organism>
<reference evidence="2 3" key="1">
    <citation type="submission" date="2019-07" db="EMBL/GenBank/DDBJ databases">
        <title>Insights of Desulfuromonas acetexigens electromicrobiology.</title>
        <authorList>
            <person name="Katuri K."/>
            <person name="Sapireddy V."/>
            <person name="Shaw D.R."/>
            <person name="Saikaly P."/>
        </authorList>
    </citation>
    <scope>NUCLEOTIDE SEQUENCE [LARGE SCALE GENOMIC DNA]</scope>
    <source>
        <strain evidence="2 3">2873</strain>
    </source>
</reference>
<dbReference type="OrthoDB" id="1171174at2"/>
<accession>A0A550JAK2</accession>
<dbReference type="SUPFAM" id="SSF48208">
    <property type="entry name" value="Six-hairpin glycosidases"/>
    <property type="match status" value="1"/>
</dbReference>